<keyword evidence="4" id="KW-1185">Reference proteome</keyword>
<evidence type="ECO:0000313" key="4">
    <source>
        <dbReference type="Proteomes" id="UP000240653"/>
    </source>
</evidence>
<organism evidence="3 4">
    <name type="scientific">Pseudaminobacter soli</name>
    <name type="common">ex Li et al. 2025</name>
    <dbReference type="NCBI Taxonomy" id="1295366"/>
    <lineage>
        <taxon>Bacteria</taxon>
        <taxon>Pseudomonadati</taxon>
        <taxon>Pseudomonadota</taxon>
        <taxon>Alphaproteobacteria</taxon>
        <taxon>Hyphomicrobiales</taxon>
        <taxon>Phyllobacteriaceae</taxon>
        <taxon>Pseudaminobacter</taxon>
    </lineage>
</organism>
<keyword evidence="2" id="KW-0812">Transmembrane</keyword>
<evidence type="ECO:0008006" key="5">
    <source>
        <dbReference type="Google" id="ProtNLM"/>
    </source>
</evidence>
<evidence type="ECO:0000313" key="3">
    <source>
        <dbReference type="EMBL" id="PSJ64176.1"/>
    </source>
</evidence>
<evidence type="ECO:0000256" key="1">
    <source>
        <dbReference type="SAM" id="Coils"/>
    </source>
</evidence>
<feature type="coiled-coil region" evidence="1">
    <location>
        <begin position="109"/>
        <end position="136"/>
    </location>
</feature>
<reference evidence="3 4" key="1">
    <citation type="submission" date="2018-03" db="EMBL/GenBank/DDBJ databases">
        <title>The draft genome of Mesorhizobium soli JCM 19897.</title>
        <authorList>
            <person name="Li L."/>
            <person name="Liu L."/>
            <person name="Liang L."/>
            <person name="Wang T."/>
            <person name="Zhang X."/>
        </authorList>
    </citation>
    <scope>NUCLEOTIDE SEQUENCE [LARGE SCALE GENOMIC DNA]</scope>
    <source>
        <strain evidence="3 4">JCM 19897</strain>
    </source>
</reference>
<proteinExistence type="predicted"/>
<dbReference type="RefSeq" id="WP_106722529.1">
    <property type="nucleotide sequence ID" value="NZ_PXYL01000001.1"/>
</dbReference>
<comment type="caution">
    <text evidence="3">The sequence shown here is derived from an EMBL/GenBank/DDBJ whole genome shotgun (WGS) entry which is preliminary data.</text>
</comment>
<dbReference type="AlphaFoldDB" id="A0A2P7SNV5"/>
<dbReference type="Pfam" id="PF14235">
    <property type="entry name" value="DUF4337"/>
    <property type="match status" value="1"/>
</dbReference>
<dbReference type="Proteomes" id="UP000240653">
    <property type="component" value="Unassembled WGS sequence"/>
</dbReference>
<feature type="transmembrane region" description="Helical" evidence="2">
    <location>
        <begin position="172"/>
        <end position="192"/>
    </location>
</feature>
<gene>
    <name evidence="3" type="ORF">C7I85_03490</name>
</gene>
<keyword evidence="2" id="KW-1133">Transmembrane helix</keyword>
<dbReference type="OrthoDB" id="9806096at2"/>
<sequence>MPEEIEVDTDKLHEAIHEEVEKEGSPLLRTIALTTALLAALAAVAALLAGSSVNEALALKTEAAQLQTQASDQWAYYQAKGIKAVVLESQKSLLASLDKPIPPDIEKNLARHNDEQQQAQKKAQELESQRDEKGVEADKLIHRHHFFANAVALLQVAIALGAVAALTRKRLAWLGSMALGIIGAAIFVWGLVAS</sequence>
<name>A0A2P7SNV5_9HYPH</name>
<evidence type="ECO:0000256" key="2">
    <source>
        <dbReference type="SAM" id="Phobius"/>
    </source>
</evidence>
<protein>
    <recommendedName>
        <fullName evidence="5">DUF4337 domain-containing protein</fullName>
    </recommendedName>
</protein>
<dbReference type="EMBL" id="PXYL01000001">
    <property type="protein sequence ID" value="PSJ64176.1"/>
    <property type="molecule type" value="Genomic_DNA"/>
</dbReference>
<keyword evidence="2" id="KW-0472">Membrane</keyword>
<dbReference type="InterPro" id="IPR025570">
    <property type="entry name" value="DUF4337"/>
</dbReference>
<feature type="transmembrane region" description="Helical" evidence="2">
    <location>
        <begin position="146"/>
        <end position="166"/>
    </location>
</feature>
<keyword evidence="1" id="KW-0175">Coiled coil</keyword>
<feature type="transmembrane region" description="Helical" evidence="2">
    <location>
        <begin position="31"/>
        <end position="50"/>
    </location>
</feature>
<accession>A0A2P7SNV5</accession>